<dbReference type="OrthoDB" id="9807089at2"/>
<dbReference type="PRINTS" id="PR01467">
    <property type="entry name" value="ARGREPRESSOR"/>
</dbReference>
<dbReference type="InterPro" id="IPR036388">
    <property type="entry name" value="WH-like_DNA-bd_sf"/>
</dbReference>
<dbReference type="GO" id="GO:1900079">
    <property type="term" value="P:regulation of arginine biosynthetic process"/>
    <property type="evidence" value="ECO:0007669"/>
    <property type="project" value="UniProtKB-UniRule"/>
</dbReference>
<dbReference type="InterPro" id="IPR036390">
    <property type="entry name" value="WH_DNA-bd_sf"/>
</dbReference>
<dbReference type="GO" id="GO:0034618">
    <property type="term" value="F:arginine binding"/>
    <property type="evidence" value="ECO:0007669"/>
    <property type="project" value="InterPro"/>
</dbReference>
<dbReference type="HAMAP" id="MF_00173">
    <property type="entry name" value="Arg_repressor"/>
    <property type="match status" value="1"/>
</dbReference>
<comment type="subcellular location">
    <subcellularLocation>
        <location evidence="1 7">Cytoplasm</location>
    </subcellularLocation>
</comment>
<feature type="domain" description="Arginine repressor C-terminal" evidence="9">
    <location>
        <begin position="81"/>
        <end position="148"/>
    </location>
</feature>
<dbReference type="SUPFAM" id="SSF55252">
    <property type="entry name" value="C-terminal domain of arginine repressor"/>
    <property type="match status" value="1"/>
</dbReference>
<reference evidence="10 11" key="1">
    <citation type="submission" date="2017-09" db="EMBL/GenBank/DDBJ databases">
        <title>Bacterial strain isolated from the female urinary microbiota.</title>
        <authorList>
            <person name="Thomas-White K."/>
            <person name="Kumar N."/>
            <person name="Forster S."/>
            <person name="Putonti C."/>
            <person name="Lawley T."/>
            <person name="Wolfe A.J."/>
        </authorList>
    </citation>
    <scope>NUCLEOTIDE SEQUENCE [LARGE SCALE GENOMIC DNA]</scope>
    <source>
        <strain evidence="10 11">UMB0683</strain>
    </source>
</reference>
<evidence type="ECO:0000313" key="10">
    <source>
        <dbReference type="EMBL" id="PMB82829.1"/>
    </source>
</evidence>
<evidence type="ECO:0000259" key="9">
    <source>
        <dbReference type="Pfam" id="PF02863"/>
    </source>
</evidence>
<organism evidence="10 11">
    <name type="scientific">Limosilactobacillus pontis</name>
    <dbReference type="NCBI Taxonomy" id="35787"/>
    <lineage>
        <taxon>Bacteria</taxon>
        <taxon>Bacillati</taxon>
        <taxon>Bacillota</taxon>
        <taxon>Bacilli</taxon>
        <taxon>Lactobacillales</taxon>
        <taxon>Lactobacillaceae</taxon>
        <taxon>Limosilactobacillus</taxon>
    </lineage>
</organism>
<evidence type="ECO:0000259" key="8">
    <source>
        <dbReference type="Pfam" id="PF01316"/>
    </source>
</evidence>
<dbReference type="GO" id="GO:0005737">
    <property type="term" value="C:cytoplasm"/>
    <property type="evidence" value="ECO:0007669"/>
    <property type="project" value="UniProtKB-SubCell"/>
</dbReference>
<proteinExistence type="inferred from homology"/>
<dbReference type="InterPro" id="IPR020900">
    <property type="entry name" value="Arg_repress_DNA-bd"/>
</dbReference>
<gene>
    <name evidence="7" type="primary">argR</name>
    <name evidence="10" type="ORF">CK797_03080</name>
</gene>
<dbReference type="EMBL" id="PNFV01000003">
    <property type="protein sequence ID" value="PMB82829.1"/>
    <property type="molecule type" value="Genomic_DNA"/>
</dbReference>
<dbReference type="Pfam" id="PF02863">
    <property type="entry name" value="Arg_repressor_C"/>
    <property type="match status" value="1"/>
</dbReference>
<keyword evidence="4 7" id="KW-0805">Transcription regulation</keyword>
<dbReference type="InterPro" id="IPR036251">
    <property type="entry name" value="Arg_repress_C_sf"/>
</dbReference>
<feature type="domain" description="Arginine repressor DNA-binding" evidence="8">
    <location>
        <begin position="1"/>
        <end position="63"/>
    </location>
</feature>
<dbReference type="PANTHER" id="PTHR34471:SF1">
    <property type="entry name" value="ARGININE REPRESSOR"/>
    <property type="match status" value="1"/>
</dbReference>
<dbReference type="PANTHER" id="PTHR34471">
    <property type="entry name" value="ARGININE REPRESSOR"/>
    <property type="match status" value="1"/>
</dbReference>
<dbReference type="Gene3D" id="3.30.1360.40">
    <property type="match status" value="1"/>
</dbReference>
<comment type="pathway">
    <text evidence="7">Amino-acid biosynthesis; L-arginine biosynthesis [regulation].</text>
</comment>
<keyword evidence="6 7" id="KW-0804">Transcription</keyword>
<dbReference type="AlphaFoldDB" id="A0A2J6NNE3"/>
<dbReference type="InterPro" id="IPR020899">
    <property type="entry name" value="Arg_repress_C"/>
</dbReference>
<dbReference type="RefSeq" id="WP_104688346.1">
    <property type="nucleotide sequence ID" value="NZ_JBKTHY010000001.1"/>
</dbReference>
<accession>A0A2J6NNE3</accession>
<comment type="similarity">
    <text evidence="2 7">Belongs to the ArgR family.</text>
</comment>
<comment type="function">
    <text evidence="7">Regulates arginine biosynthesis genes.</text>
</comment>
<keyword evidence="5 7" id="KW-0238">DNA-binding</keyword>
<dbReference type="UniPathway" id="UPA00068"/>
<dbReference type="SUPFAM" id="SSF46785">
    <property type="entry name" value="Winged helix' DNA-binding domain"/>
    <property type="match status" value="1"/>
</dbReference>
<evidence type="ECO:0000313" key="11">
    <source>
        <dbReference type="Proteomes" id="UP000239920"/>
    </source>
</evidence>
<dbReference type="InterPro" id="IPR001669">
    <property type="entry name" value="Arg_repress"/>
</dbReference>
<comment type="caution">
    <text evidence="10">The sequence shown here is derived from an EMBL/GenBank/DDBJ whole genome shotgun (WGS) entry which is preliminary data.</text>
</comment>
<dbReference type="GO" id="GO:0003677">
    <property type="term" value="F:DNA binding"/>
    <property type="evidence" value="ECO:0007669"/>
    <property type="project" value="UniProtKB-KW"/>
</dbReference>
<evidence type="ECO:0000256" key="6">
    <source>
        <dbReference type="ARBA" id="ARBA00023163"/>
    </source>
</evidence>
<dbReference type="Pfam" id="PF01316">
    <property type="entry name" value="Arg_repressor"/>
    <property type="match status" value="1"/>
</dbReference>
<evidence type="ECO:0000256" key="7">
    <source>
        <dbReference type="HAMAP-Rule" id="MF_00173"/>
    </source>
</evidence>
<dbReference type="GO" id="GO:0003700">
    <property type="term" value="F:DNA-binding transcription factor activity"/>
    <property type="evidence" value="ECO:0007669"/>
    <property type="project" value="UniProtKB-UniRule"/>
</dbReference>
<keyword evidence="7" id="KW-0678">Repressor</keyword>
<keyword evidence="7" id="KW-0028">Amino-acid biosynthesis</keyword>
<sequence length="156" mass="17567">MDRKARRKFIEQLVNDRKIETQDELLQLLTEAGVETTQATISRDIHALNIVKANDGKGHTYYVQLHLAPEHDFNRLYQGIHDNVRTIETVQFLNVVKTALNSSYATILAGMFDELDIPEVVGTIAGNDTLIIISKDNADAKLVYNLIAKHINARIV</sequence>
<protein>
    <recommendedName>
        <fullName evidence="7">Arginine repressor</fullName>
    </recommendedName>
</protein>
<dbReference type="GO" id="GO:0051259">
    <property type="term" value="P:protein complex oligomerization"/>
    <property type="evidence" value="ECO:0007669"/>
    <property type="project" value="InterPro"/>
</dbReference>
<dbReference type="Proteomes" id="UP000239920">
    <property type="component" value="Unassembled WGS sequence"/>
</dbReference>
<evidence type="ECO:0000256" key="5">
    <source>
        <dbReference type="ARBA" id="ARBA00023125"/>
    </source>
</evidence>
<keyword evidence="7" id="KW-0055">Arginine biosynthesis</keyword>
<dbReference type="Gene3D" id="1.10.10.10">
    <property type="entry name" value="Winged helix-like DNA-binding domain superfamily/Winged helix DNA-binding domain"/>
    <property type="match status" value="1"/>
</dbReference>
<evidence type="ECO:0000256" key="2">
    <source>
        <dbReference type="ARBA" id="ARBA00008316"/>
    </source>
</evidence>
<evidence type="ECO:0000256" key="1">
    <source>
        <dbReference type="ARBA" id="ARBA00004496"/>
    </source>
</evidence>
<dbReference type="GO" id="GO:0006526">
    <property type="term" value="P:L-arginine biosynthetic process"/>
    <property type="evidence" value="ECO:0007669"/>
    <property type="project" value="UniProtKB-UniPathway"/>
</dbReference>
<keyword evidence="3 7" id="KW-0963">Cytoplasm</keyword>
<name>A0A2J6NNE3_9LACO</name>
<evidence type="ECO:0000256" key="4">
    <source>
        <dbReference type="ARBA" id="ARBA00023015"/>
    </source>
</evidence>
<evidence type="ECO:0000256" key="3">
    <source>
        <dbReference type="ARBA" id="ARBA00022490"/>
    </source>
</evidence>